<dbReference type="InterPro" id="IPR001753">
    <property type="entry name" value="Enoyl-CoA_hydra/iso"/>
</dbReference>
<dbReference type="InterPro" id="IPR018376">
    <property type="entry name" value="Enoyl-CoA_hyd/isom_CS"/>
</dbReference>
<dbReference type="SUPFAM" id="SSF52096">
    <property type="entry name" value="ClpP/crotonase"/>
    <property type="match status" value="1"/>
</dbReference>
<evidence type="ECO:0000256" key="6">
    <source>
        <dbReference type="RuleBase" id="RU003707"/>
    </source>
</evidence>
<comment type="catalytic activity">
    <reaction evidence="5">
        <text>a 4-saturated-(3S)-3-hydroxyacyl-CoA = a (3E)-enoyl-CoA + H2O</text>
        <dbReference type="Rhea" id="RHEA:20724"/>
        <dbReference type="ChEBI" id="CHEBI:15377"/>
        <dbReference type="ChEBI" id="CHEBI:58521"/>
        <dbReference type="ChEBI" id="CHEBI:137480"/>
        <dbReference type="EC" id="4.2.1.17"/>
    </reaction>
</comment>
<comment type="similarity">
    <text evidence="2 6">Belongs to the enoyl-CoA hydratase/isomerase family.</text>
</comment>
<evidence type="ECO:0000256" key="2">
    <source>
        <dbReference type="ARBA" id="ARBA00005254"/>
    </source>
</evidence>
<dbReference type="PANTHER" id="PTHR43802:SF1">
    <property type="entry name" value="IP11341P-RELATED"/>
    <property type="match status" value="1"/>
</dbReference>
<evidence type="ECO:0000256" key="5">
    <source>
        <dbReference type="ARBA" id="ARBA00023717"/>
    </source>
</evidence>
<evidence type="ECO:0000313" key="7">
    <source>
        <dbReference type="EMBL" id="GAA1689698.1"/>
    </source>
</evidence>
<accession>A0ABN2HLX0</accession>
<evidence type="ECO:0000256" key="3">
    <source>
        <dbReference type="ARBA" id="ARBA00022832"/>
    </source>
</evidence>
<comment type="catalytic activity">
    <reaction evidence="4">
        <text>a (3S)-3-hydroxyacyl-CoA = a (2E)-enoyl-CoA + H2O</text>
        <dbReference type="Rhea" id="RHEA:16105"/>
        <dbReference type="ChEBI" id="CHEBI:15377"/>
        <dbReference type="ChEBI" id="CHEBI:57318"/>
        <dbReference type="ChEBI" id="CHEBI:58856"/>
        <dbReference type="EC" id="4.2.1.17"/>
    </reaction>
</comment>
<dbReference type="Gene3D" id="3.90.226.10">
    <property type="entry name" value="2-enoyl-CoA Hydratase, Chain A, domain 1"/>
    <property type="match status" value="1"/>
</dbReference>
<comment type="caution">
    <text evidence="7">The sequence shown here is derived from an EMBL/GenBank/DDBJ whole genome shotgun (WGS) entry which is preliminary data.</text>
</comment>
<name>A0ABN2HLX0_9ACTN</name>
<keyword evidence="8" id="KW-1185">Reference proteome</keyword>
<dbReference type="Pfam" id="PF00378">
    <property type="entry name" value="ECH_1"/>
    <property type="match status" value="2"/>
</dbReference>
<evidence type="ECO:0000256" key="4">
    <source>
        <dbReference type="ARBA" id="ARBA00023709"/>
    </source>
</evidence>
<reference evidence="7 8" key="1">
    <citation type="journal article" date="2019" name="Int. J. Syst. Evol. Microbiol.">
        <title>The Global Catalogue of Microorganisms (GCM) 10K type strain sequencing project: providing services to taxonomists for standard genome sequencing and annotation.</title>
        <authorList>
            <consortium name="The Broad Institute Genomics Platform"/>
            <consortium name="The Broad Institute Genome Sequencing Center for Infectious Disease"/>
            <person name="Wu L."/>
            <person name="Ma J."/>
        </authorList>
    </citation>
    <scope>NUCLEOTIDE SEQUENCE [LARGE SCALE GENOMIC DNA]</scope>
    <source>
        <strain evidence="7 8">JCM 14718</strain>
    </source>
</reference>
<dbReference type="PANTHER" id="PTHR43802">
    <property type="entry name" value="ENOYL-COA HYDRATASE"/>
    <property type="match status" value="1"/>
</dbReference>
<dbReference type="RefSeq" id="WP_279581445.1">
    <property type="nucleotide sequence ID" value="NZ_BAAANY010000017.1"/>
</dbReference>
<dbReference type="CDD" id="cd06558">
    <property type="entry name" value="crotonase-like"/>
    <property type="match status" value="1"/>
</dbReference>
<organism evidence="7 8">
    <name type="scientific">Fodinicola feengrottensis</name>
    <dbReference type="NCBI Taxonomy" id="435914"/>
    <lineage>
        <taxon>Bacteria</taxon>
        <taxon>Bacillati</taxon>
        <taxon>Actinomycetota</taxon>
        <taxon>Actinomycetes</taxon>
        <taxon>Mycobacteriales</taxon>
        <taxon>Fodinicola</taxon>
    </lineage>
</organism>
<keyword evidence="3" id="KW-0276">Fatty acid metabolism</keyword>
<gene>
    <name evidence="7" type="ORF">GCM10009765_43800</name>
</gene>
<dbReference type="PROSITE" id="PS00166">
    <property type="entry name" value="ENOYL_COA_HYDRATASE"/>
    <property type="match status" value="1"/>
</dbReference>
<dbReference type="Proteomes" id="UP001500618">
    <property type="component" value="Unassembled WGS sequence"/>
</dbReference>
<evidence type="ECO:0000256" key="1">
    <source>
        <dbReference type="ARBA" id="ARBA00002994"/>
    </source>
</evidence>
<dbReference type="EMBL" id="BAAANY010000017">
    <property type="protein sequence ID" value="GAA1689698.1"/>
    <property type="molecule type" value="Genomic_DNA"/>
</dbReference>
<comment type="function">
    <text evidence="1">Could possibly oxidize fatty acids using specific components.</text>
</comment>
<dbReference type="InterPro" id="IPR029045">
    <property type="entry name" value="ClpP/crotonase-like_dom_sf"/>
</dbReference>
<keyword evidence="3" id="KW-0443">Lipid metabolism</keyword>
<proteinExistence type="inferred from homology"/>
<protein>
    <submittedName>
        <fullName evidence="7">Crotonase/enoyl-CoA hydratase family protein</fullName>
    </submittedName>
</protein>
<sequence>MTRSSGNYQTVVLDRVGTDARVGRITLDRPERLNALSGEMLDELWASLHEFEADESVRVIILRGNGRAFCAGYDLSDPHLTKTPGYPDVPLRTSTDDDQPLAMNFASNLKRGAELQLHFWNMPKVTLAEVHGYCIAGGMEFAMMADLVVAASDAVIGHPGSRGVGVARNAAMLPVVTNMRKAKELLYTGGAVTGTQAEQLGMINYAVDLETLSERAIALADRVANLSADHLAVLKAAANRFYENAGIYSSIRSVTELDAIAQNTESAHTWRRVVQEQGFRAAVEWRDKPYGDYGFAERG</sequence>
<evidence type="ECO:0000313" key="8">
    <source>
        <dbReference type="Proteomes" id="UP001500618"/>
    </source>
</evidence>